<dbReference type="Gene3D" id="3.30.450.40">
    <property type="match status" value="2"/>
</dbReference>
<dbReference type="Pfam" id="PF02518">
    <property type="entry name" value="HATPase_c"/>
    <property type="match status" value="1"/>
</dbReference>
<proteinExistence type="predicted"/>
<feature type="domain" description="Histidine kinase" evidence="9">
    <location>
        <begin position="360"/>
        <end position="578"/>
    </location>
</feature>
<keyword evidence="4 8" id="KW-0597">Phosphoprotein</keyword>
<evidence type="ECO:0000256" key="7">
    <source>
        <dbReference type="ARBA" id="ARBA00023012"/>
    </source>
</evidence>
<dbReference type="InterPro" id="IPR003594">
    <property type="entry name" value="HATPase_dom"/>
</dbReference>
<dbReference type="PROSITE" id="PS50110">
    <property type="entry name" value="RESPONSE_REGULATORY"/>
    <property type="match status" value="1"/>
</dbReference>
<dbReference type="SUPFAM" id="SSF52172">
    <property type="entry name" value="CheY-like"/>
    <property type="match status" value="1"/>
</dbReference>
<evidence type="ECO:0000259" key="10">
    <source>
        <dbReference type="PROSITE" id="PS50110"/>
    </source>
</evidence>
<evidence type="ECO:0000259" key="9">
    <source>
        <dbReference type="PROSITE" id="PS50109"/>
    </source>
</evidence>
<dbReference type="InterPro" id="IPR036097">
    <property type="entry name" value="HisK_dim/P_sf"/>
</dbReference>
<dbReference type="CDD" id="cd17574">
    <property type="entry name" value="REC_OmpR"/>
    <property type="match status" value="1"/>
</dbReference>
<dbReference type="InterPro" id="IPR003018">
    <property type="entry name" value="GAF"/>
</dbReference>
<evidence type="ECO:0000256" key="1">
    <source>
        <dbReference type="ARBA" id="ARBA00000085"/>
    </source>
</evidence>
<dbReference type="Pfam" id="PF00072">
    <property type="entry name" value="Response_reg"/>
    <property type="match status" value="1"/>
</dbReference>
<keyword evidence="6" id="KW-0418">Kinase</keyword>
<evidence type="ECO:0000256" key="4">
    <source>
        <dbReference type="ARBA" id="ARBA00022553"/>
    </source>
</evidence>
<feature type="modified residue" description="4-aspartylphosphate" evidence="8">
    <location>
        <position position="644"/>
    </location>
</feature>
<dbReference type="Proteomes" id="UP001499933">
    <property type="component" value="Unassembled WGS sequence"/>
</dbReference>
<dbReference type="InterPro" id="IPR036890">
    <property type="entry name" value="HATPase_C_sf"/>
</dbReference>
<keyword evidence="12" id="KW-1185">Reference proteome</keyword>
<evidence type="ECO:0000256" key="2">
    <source>
        <dbReference type="ARBA" id="ARBA00004236"/>
    </source>
</evidence>
<dbReference type="PANTHER" id="PTHR43047:SF72">
    <property type="entry name" value="OSMOSENSING HISTIDINE PROTEIN KINASE SLN1"/>
    <property type="match status" value="1"/>
</dbReference>
<dbReference type="InterPro" id="IPR003661">
    <property type="entry name" value="HisK_dim/P_dom"/>
</dbReference>
<dbReference type="PANTHER" id="PTHR43047">
    <property type="entry name" value="TWO-COMPONENT HISTIDINE PROTEIN KINASE"/>
    <property type="match status" value="1"/>
</dbReference>
<dbReference type="Gene3D" id="1.10.287.130">
    <property type="match status" value="1"/>
</dbReference>
<dbReference type="SMART" id="SM00387">
    <property type="entry name" value="HATPase_c"/>
    <property type="match status" value="1"/>
</dbReference>
<dbReference type="Pfam" id="PF01590">
    <property type="entry name" value="GAF"/>
    <property type="match status" value="1"/>
</dbReference>
<dbReference type="Pfam" id="PF00512">
    <property type="entry name" value="HisKA"/>
    <property type="match status" value="1"/>
</dbReference>
<evidence type="ECO:0000313" key="11">
    <source>
        <dbReference type="EMBL" id="GAA1956768.1"/>
    </source>
</evidence>
<dbReference type="SUPFAM" id="SSF55781">
    <property type="entry name" value="GAF domain-like"/>
    <property type="match status" value="2"/>
</dbReference>
<dbReference type="InterPro" id="IPR011006">
    <property type="entry name" value="CheY-like_superfamily"/>
</dbReference>
<gene>
    <name evidence="11" type="ORF">GCM10009776_18690</name>
</gene>
<evidence type="ECO:0000256" key="3">
    <source>
        <dbReference type="ARBA" id="ARBA00012438"/>
    </source>
</evidence>
<comment type="subcellular location">
    <subcellularLocation>
        <location evidence="2">Cell membrane</location>
    </subcellularLocation>
</comment>
<dbReference type="CDD" id="cd00082">
    <property type="entry name" value="HisKA"/>
    <property type="match status" value="1"/>
</dbReference>
<evidence type="ECO:0000256" key="6">
    <source>
        <dbReference type="ARBA" id="ARBA00022777"/>
    </source>
</evidence>
<dbReference type="InterPro" id="IPR004358">
    <property type="entry name" value="Sig_transdc_His_kin-like_C"/>
</dbReference>
<feature type="domain" description="Response regulatory" evidence="10">
    <location>
        <begin position="595"/>
        <end position="708"/>
    </location>
</feature>
<name>A0ABN2QRB6_9MICO</name>
<dbReference type="SMART" id="SM00065">
    <property type="entry name" value="GAF"/>
    <property type="match status" value="2"/>
</dbReference>
<keyword evidence="5" id="KW-0808">Transferase</keyword>
<evidence type="ECO:0000256" key="5">
    <source>
        <dbReference type="ARBA" id="ARBA00022679"/>
    </source>
</evidence>
<evidence type="ECO:0000313" key="12">
    <source>
        <dbReference type="Proteomes" id="UP001499933"/>
    </source>
</evidence>
<accession>A0ABN2QRB6</accession>
<dbReference type="RefSeq" id="WP_344093719.1">
    <property type="nucleotide sequence ID" value="NZ_BAAAOG010000002.1"/>
</dbReference>
<dbReference type="SUPFAM" id="SSF55874">
    <property type="entry name" value="ATPase domain of HSP90 chaperone/DNA topoisomerase II/histidine kinase"/>
    <property type="match status" value="1"/>
</dbReference>
<dbReference type="PRINTS" id="PR00344">
    <property type="entry name" value="BCTRLSENSOR"/>
</dbReference>
<protein>
    <recommendedName>
        <fullName evidence="3">histidine kinase</fullName>
        <ecNumber evidence="3">2.7.13.3</ecNumber>
    </recommendedName>
</protein>
<dbReference type="Gene3D" id="3.40.50.2300">
    <property type="match status" value="1"/>
</dbReference>
<comment type="catalytic activity">
    <reaction evidence="1">
        <text>ATP + protein L-histidine = ADP + protein N-phospho-L-histidine.</text>
        <dbReference type="EC" id="2.7.13.3"/>
    </reaction>
</comment>
<dbReference type="SMART" id="SM00448">
    <property type="entry name" value="REC"/>
    <property type="match status" value="1"/>
</dbReference>
<dbReference type="InterPro" id="IPR029016">
    <property type="entry name" value="GAF-like_dom_sf"/>
</dbReference>
<sequence length="729" mass="79425">MNEVLVALGRSSSDPDAVLDTIVESVRRLCRCEASGIFLIDGDHLVMSSSVGFSAEYLSHVGQHPFQLDRASMVGRVAQDGLIQQVPDVLADPEYGRHDVQRILGFRTSLAAPMLLDGEVVGVLSLVRTAVDPFDDRVISLVGGFAAQAAVVVRNVHLVRALEERGVELARRVEQLEALSEVGGVISSSLVLDEVLSHIIMNAVRFSGCDGGSIMEYVEEERSFSVRSAYASSAALLARLRQIKVELESTLVGRSALEGHPIAVSDLDTVDLDPHLRLLRDDGWRSVLAVPVLRGERIIGALVVRRRTPGEFSQETIDFLETFASQSALAVWNARLFRELETKTAELQVASQHKSEFLASMSHELRTPLNAVIGFSEVLLQRMFGELNERQDEYLRDILSSGKHLLQLLNDILDLSKVEAGRMQLEPSSFDLRSALEYAISMVRERAIDHRIEVTLEVEPGLETLESDELRFRQVLLNLLSNAVKFTPDGGRVSVTARRHGDDLAVTVTDNGIGIPLEDRERIFESFQQGRRGTQSEEGTGLGLTLCRRIVALLGGTMWLETEVGAGSTFGFTVPMGGAVDDLPSRMDAAASLPIIVVVDDDRASLDLMTAYLDGLGIQVVLAKDGREGLALIRALTPAAVVLDIRLPEVDGWEVLTTIRTETATRGVPVIIASILDERSRGLSLGAAEYLIKPIGREALLDALRKVGAVRSQSVSASPHEIDQPHGVG</sequence>
<evidence type="ECO:0000256" key="8">
    <source>
        <dbReference type="PROSITE-ProRule" id="PRU00169"/>
    </source>
</evidence>
<dbReference type="PROSITE" id="PS50109">
    <property type="entry name" value="HIS_KIN"/>
    <property type="match status" value="1"/>
</dbReference>
<organism evidence="11 12">
    <name type="scientific">Microbacterium deminutum</name>
    <dbReference type="NCBI Taxonomy" id="344164"/>
    <lineage>
        <taxon>Bacteria</taxon>
        <taxon>Bacillati</taxon>
        <taxon>Actinomycetota</taxon>
        <taxon>Actinomycetes</taxon>
        <taxon>Micrococcales</taxon>
        <taxon>Microbacteriaceae</taxon>
        <taxon>Microbacterium</taxon>
    </lineage>
</organism>
<dbReference type="CDD" id="cd16922">
    <property type="entry name" value="HATPase_EvgS-ArcB-TorS-like"/>
    <property type="match status" value="1"/>
</dbReference>
<dbReference type="Gene3D" id="3.30.565.10">
    <property type="entry name" value="Histidine kinase-like ATPase, C-terminal domain"/>
    <property type="match status" value="1"/>
</dbReference>
<dbReference type="EC" id="2.7.13.3" evidence="3"/>
<dbReference type="SUPFAM" id="SSF47384">
    <property type="entry name" value="Homodimeric domain of signal transducing histidine kinase"/>
    <property type="match status" value="1"/>
</dbReference>
<dbReference type="InterPro" id="IPR005467">
    <property type="entry name" value="His_kinase_dom"/>
</dbReference>
<dbReference type="Pfam" id="PF13185">
    <property type="entry name" value="GAF_2"/>
    <property type="match status" value="1"/>
</dbReference>
<dbReference type="InterPro" id="IPR001789">
    <property type="entry name" value="Sig_transdc_resp-reg_receiver"/>
</dbReference>
<comment type="caution">
    <text evidence="11">The sequence shown here is derived from an EMBL/GenBank/DDBJ whole genome shotgun (WGS) entry which is preliminary data.</text>
</comment>
<keyword evidence="7" id="KW-0902">Two-component regulatory system</keyword>
<dbReference type="SMART" id="SM00388">
    <property type="entry name" value="HisKA"/>
    <property type="match status" value="1"/>
</dbReference>
<reference evidence="11 12" key="1">
    <citation type="journal article" date="2019" name="Int. J. Syst. Evol. Microbiol.">
        <title>The Global Catalogue of Microorganisms (GCM) 10K type strain sequencing project: providing services to taxonomists for standard genome sequencing and annotation.</title>
        <authorList>
            <consortium name="The Broad Institute Genomics Platform"/>
            <consortium name="The Broad Institute Genome Sequencing Center for Infectious Disease"/>
            <person name="Wu L."/>
            <person name="Ma J."/>
        </authorList>
    </citation>
    <scope>NUCLEOTIDE SEQUENCE [LARGE SCALE GENOMIC DNA]</scope>
    <source>
        <strain evidence="11 12">JCM 14901</strain>
    </source>
</reference>
<dbReference type="EMBL" id="BAAAOG010000002">
    <property type="protein sequence ID" value="GAA1956768.1"/>
    <property type="molecule type" value="Genomic_DNA"/>
</dbReference>